<dbReference type="GO" id="GO:0061630">
    <property type="term" value="F:ubiquitin protein ligase activity"/>
    <property type="evidence" value="ECO:0007669"/>
    <property type="project" value="UniProtKB-EC"/>
</dbReference>
<name>A0AAW1H5K1_SAPOF</name>
<evidence type="ECO:0000259" key="9">
    <source>
        <dbReference type="PROSITE" id="PS50089"/>
    </source>
</evidence>
<keyword evidence="4" id="KW-0479">Metal-binding</keyword>
<evidence type="ECO:0000256" key="2">
    <source>
        <dbReference type="ARBA" id="ARBA00012483"/>
    </source>
</evidence>
<evidence type="ECO:0000256" key="1">
    <source>
        <dbReference type="ARBA" id="ARBA00000900"/>
    </source>
</evidence>
<dbReference type="EMBL" id="JBDFQZ010000013">
    <property type="protein sequence ID" value="KAK9669005.1"/>
    <property type="molecule type" value="Genomic_DNA"/>
</dbReference>
<dbReference type="InterPro" id="IPR001841">
    <property type="entry name" value="Znf_RING"/>
</dbReference>
<proteinExistence type="predicted"/>
<evidence type="ECO:0000256" key="3">
    <source>
        <dbReference type="ARBA" id="ARBA00022679"/>
    </source>
</evidence>
<evidence type="ECO:0000256" key="6">
    <source>
        <dbReference type="ARBA" id="ARBA00022786"/>
    </source>
</evidence>
<keyword evidence="6" id="KW-0833">Ubl conjugation pathway</keyword>
<gene>
    <name evidence="10" type="ORF">RND81_13G102500</name>
</gene>
<evidence type="ECO:0000313" key="11">
    <source>
        <dbReference type="Proteomes" id="UP001443914"/>
    </source>
</evidence>
<keyword evidence="7" id="KW-0862">Zinc</keyword>
<dbReference type="Pfam" id="PF13639">
    <property type="entry name" value="zf-RING_2"/>
    <property type="match status" value="1"/>
</dbReference>
<dbReference type="Gene3D" id="3.30.40.10">
    <property type="entry name" value="Zinc/RING finger domain, C3HC4 (zinc finger)"/>
    <property type="match status" value="1"/>
</dbReference>
<dbReference type="PANTHER" id="PTHR22937">
    <property type="entry name" value="E3 UBIQUITIN-PROTEIN LIGASE RNF165"/>
    <property type="match status" value="1"/>
</dbReference>
<keyword evidence="3" id="KW-0808">Transferase</keyword>
<accession>A0AAW1H5K1</accession>
<protein>
    <recommendedName>
        <fullName evidence="2">RING-type E3 ubiquitin transferase</fullName>
        <ecNumber evidence="2">2.3.2.27</ecNumber>
    </recommendedName>
</protein>
<dbReference type="InterPro" id="IPR045191">
    <property type="entry name" value="MBR1/2-like"/>
</dbReference>
<dbReference type="EC" id="2.3.2.27" evidence="2"/>
<evidence type="ECO:0000256" key="8">
    <source>
        <dbReference type="PROSITE-ProRule" id="PRU00175"/>
    </source>
</evidence>
<dbReference type="PROSITE" id="PS50089">
    <property type="entry name" value="ZF_RING_2"/>
    <property type="match status" value="1"/>
</dbReference>
<dbReference type="Proteomes" id="UP001443914">
    <property type="component" value="Unassembled WGS sequence"/>
</dbReference>
<comment type="catalytic activity">
    <reaction evidence="1">
        <text>S-ubiquitinyl-[E2 ubiquitin-conjugating enzyme]-L-cysteine + [acceptor protein]-L-lysine = [E2 ubiquitin-conjugating enzyme]-L-cysteine + N(6)-ubiquitinyl-[acceptor protein]-L-lysine.</text>
        <dbReference type="EC" id="2.3.2.27"/>
    </reaction>
</comment>
<reference evidence="10" key="1">
    <citation type="submission" date="2024-03" db="EMBL/GenBank/DDBJ databases">
        <title>WGS assembly of Saponaria officinalis var. Norfolk2.</title>
        <authorList>
            <person name="Jenkins J."/>
            <person name="Shu S."/>
            <person name="Grimwood J."/>
            <person name="Barry K."/>
            <person name="Goodstein D."/>
            <person name="Schmutz J."/>
            <person name="Leebens-Mack J."/>
            <person name="Osbourn A."/>
        </authorList>
    </citation>
    <scope>NUCLEOTIDE SEQUENCE [LARGE SCALE GENOMIC DNA]</scope>
    <source>
        <strain evidence="10">JIC</strain>
    </source>
</reference>
<keyword evidence="5 8" id="KW-0863">Zinc-finger</keyword>
<comment type="caution">
    <text evidence="10">The sequence shown here is derived from an EMBL/GenBank/DDBJ whole genome shotgun (WGS) entry which is preliminary data.</text>
</comment>
<feature type="domain" description="RING-type" evidence="9">
    <location>
        <begin position="119"/>
        <end position="160"/>
    </location>
</feature>
<dbReference type="PANTHER" id="PTHR22937:SF163">
    <property type="entry name" value="RING-TYPE E3 UBIQUITIN TRANSFERASE"/>
    <property type="match status" value="1"/>
</dbReference>
<organism evidence="10 11">
    <name type="scientific">Saponaria officinalis</name>
    <name type="common">Common soapwort</name>
    <name type="synonym">Lychnis saponaria</name>
    <dbReference type="NCBI Taxonomy" id="3572"/>
    <lineage>
        <taxon>Eukaryota</taxon>
        <taxon>Viridiplantae</taxon>
        <taxon>Streptophyta</taxon>
        <taxon>Embryophyta</taxon>
        <taxon>Tracheophyta</taxon>
        <taxon>Spermatophyta</taxon>
        <taxon>Magnoliopsida</taxon>
        <taxon>eudicotyledons</taxon>
        <taxon>Gunneridae</taxon>
        <taxon>Pentapetalae</taxon>
        <taxon>Caryophyllales</taxon>
        <taxon>Caryophyllaceae</taxon>
        <taxon>Caryophylleae</taxon>
        <taxon>Saponaria</taxon>
    </lineage>
</organism>
<dbReference type="InterPro" id="IPR013083">
    <property type="entry name" value="Znf_RING/FYVE/PHD"/>
</dbReference>
<evidence type="ECO:0000313" key="10">
    <source>
        <dbReference type="EMBL" id="KAK9669005.1"/>
    </source>
</evidence>
<sequence>MEAYILQEIDHLLIHGTIDGQNLIEAYRQQQDEYLRNSARFVEELDREMSIMLSTHSIHQHEYYLNHNYDFMEYLDCNYDFMDVAIENNFMDEHQTKMIENNLKTKTHHVNKGEDSDVCSICLDDFKEGSCVGVLDCPHQFHSNCLKNWLVINNVCPLCKSTGVRQRS</sequence>
<dbReference type="GO" id="GO:0008270">
    <property type="term" value="F:zinc ion binding"/>
    <property type="evidence" value="ECO:0007669"/>
    <property type="project" value="UniProtKB-KW"/>
</dbReference>
<evidence type="ECO:0000256" key="5">
    <source>
        <dbReference type="ARBA" id="ARBA00022771"/>
    </source>
</evidence>
<keyword evidence="11" id="KW-1185">Reference proteome</keyword>
<dbReference type="SUPFAM" id="SSF57850">
    <property type="entry name" value="RING/U-box"/>
    <property type="match status" value="1"/>
</dbReference>
<evidence type="ECO:0000256" key="7">
    <source>
        <dbReference type="ARBA" id="ARBA00022833"/>
    </source>
</evidence>
<dbReference type="SMART" id="SM00184">
    <property type="entry name" value="RING"/>
    <property type="match status" value="1"/>
</dbReference>
<dbReference type="AlphaFoldDB" id="A0AAW1H5K1"/>
<evidence type="ECO:0000256" key="4">
    <source>
        <dbReference type="ARBA" id="ARBA00022723"/>
    </source>
</evidence>